<dbReference type="InterPro" id="IPR010462">
    <property type="entry name" value="Ectoine_synth"/>
</dbReference>
<dbReference type="AlphaFoldDB" id="A0A1Y5TIT8"/>
<dbReference type="SUPFAM" id="SSF51182">
    <property type="entry name" value="RmlC-like cupins"/>
    <property type="match status" value="1"/>
</dbReference>
<dbReference type="OrthoDB" id="9801830at2"/>
<protein>
    <recommendedName>
        <fullName evidence="4">L-ectoine synthase</fullName>
        <ecNumber evidence="3">4.2.1.108</ecNumber>
    </recommendedName>
    <alternativeName>
        <fullName evidence="6">N-acetyldiaminobutyrate dehydratase</fullName>
    </alternativeName>
</protein>
<gene>
    <name evidence="8" type="primary">ectC_2</name>
    <name evidence="8" type="ORF">PEL8287_03449</name>
</gene>
<evidence type="ECO:0000256" key="6">
    <source>
        <dbReference type="ARBA" id="ARBA00033271"/>
    </source>
</evidence>
<proteinExistence type="inferred from homology"/>
<dbReference type="CDD" id="cd06978">
    <property type="entry name" value="cupin_EctC"/>
    <property type="match status" value="1"/>
</dbReference>
<reference evidence="8 9" key="1">
    <citation type="submission" date="2017-03" db="EMBL/GenBank/DDBJ databases">
        <authorList>
            <person name="Afonso C.L."/>
            <person name="Miller P.J."/>
            <person name="Scott M.A."/>
            <person name="Spackman E."/>
            <person name="Goraichik I."/>
            <person name="Dimitrov K.M."/>
            <person name="Suarez D.L."/>
            <person name="Swayne D.E."/>
        </authorList>
    </citation>
    <scope>NUCLEOTIDE SEQUENCE [LARGE SCALE GENOMIC DNA]</scope>
    <source>
        <strain evidence="8 9">CECT 8287</strain>
    </source>
</reference>
<name>A0A1Y5TIT8_9RHOB</name>
<dbReference type="NCBIfam" id="NF009806">
    <property type="entry name" value="PRK13290.1"/>
    <property type="match status" value="1"/>
</dbReference>
<accession>A0A1Y5TIT8</accession>
<dbReference type="PANTHER" id="PTHR39289:SF1">
    <property type="entry name" value="L-ECTOINE SYNTHASE"/>
    <property type="match status" value="1"/>
</dbReference>
<evidence type="ECO:0000256" key="1">
    <source>
        <dbReference type="ARBA" id="ARBA00005181"/>
    </source>
</evidence>
<comment type="similarity">
    <text evidence="2">Belongs to the ectoine synthase family.</text>
</comment>
<dbReference type="Pfam" id="PF06339">
    <property type="entry name" value="Ectoine_synth"/>
    <property type="match status" value="1"/>
</dbReference>
<dbReference type="GO" id="GO:0019491">
    <property type="term" value="P:ectoine biosynthetic process"/>
    <property type="evidence" value="ECO:0007669"/>
    <property type="project" value="UniProtKB-UniPathway"/>
</dbReference>
<evidence type="ECO:0000256" key="7">
    <source>
        <dbReference type="ARBA" id="ARBA00048714"/>
    </source>
</evidence>
<dbReference type="Proteomes" id="UP000193827">
    <property type="component" value="Unassembled WGS sequence"/>
</dbReference>
<organism evidence="8 9">
    <name type="scientific">Roseovarius litorisediminis</name>
    <dbReference type="NCBI Taxonomy" id="1312363"/>
    <lineage>
        <taxon>Bacteria</taxon>
        <taxon>Pseudomonadati</taxon>
        <taxon>Pseudomonadota</taxon>
        <taxon>Alphaproteobacteria</taxon>
        <taxon>Rhodobacterales</taxon>
        <taxon>Roseobacteraceae</taxon>
        <taxon>Roseovarius</taxon>
    </lineage>
</organism>
<keyword evidence="5 8" id="KW-0456">Lyase</keyword>
<evidence type="ECO:0000256" key="3">
    <source>
        <dbReference type="ARBA" id="ARBA00013192"/>
    </source>
</evidence>
<sequence length="126" mass="14046">MIVKNLEDVAGTKGEAHGNKWHSMRLLHAEDGMGVTLTDSILEEGFKMTLWQKNHLEACYCLEGEGTVEELDTGTVHEIRAGTLYAMNAYDRHRIHAKTRMRIVCTFVPALTGTETHDEDGSLSNS</sequence>
<evidence type="ECO:0000313" key="9">
    <source>
        <dbReference type="Proteomes" id="UP000193827"/>
    </source>
</evidence>
<evidence type="ECO:0000256" key="4">
    <source>
        <dbReference type="ARBA" id="ARBA00019707"/>
    </source>
</evidence>
<evidence type="ECO:0000313" key="8">
    <source>
        <dbReference type="EMBL" id="SLN62924.1"/>
    </source>
</evidence>
<dbReference type="GO" id="GO:0033990">
    <property type="term" value="F:ectoine synthase activity"/>
    <property type="evidence" value="ECO:0007669"/>
    <property type="project" value="UniProtKB-EC"/>
</dbReference>
<dbReference type="InterPro" id="IPR011051">
    <property type="entry name" value="RmlC_Cupin_sf"/>
</dbReference>
<dbReference type="PANTHER" id="PTHR39289">
    <property type="match status" value="1"/>
</dbReference>
<dbReference type="EMBL" id="FWFL01000010">
    <property type="protein sequence ID" value="SLN62924.1"/>
    <property type="molecule type" value="Genomic_DNA"/>
</dbReference>
<evidence type="ECO:0000256" key="2">
    <source>
        <dbReference type="ARBA" id="ARBA00009637"/>
    </source>
</evidence>
<keyword evidence="9" id="KW-1185">Reference proteome</keyword>
<dbReference type="RefSeq" id="WP_085893645.1">
    <property type="nucleotide sequence ID" value="NZ_FWFL01000010.1"/>
</dbReference>
<dbReference type="InterPro" id="IPR014710">
    <property type="entry name" value="RmlC-like_jellyroll"/>
</dbReference>
<dbReference type="Gene3D" id="2.60.120.10">
    <property type="entry name" value="Jelly Rolls"/>
    <property type="match status" value="1"/>
</dbReference>
<comment type="pathway">
    <text evidence="1">Amine and polyamine biosynthesis; ectoine biosynthesis; L-ectoine from L-aspartate 4-semialdehyde: step 3/3.</text>
</comment>
<evidence type="ECO:0000256" key="5">
    <source>
        <dbReference type="ARBA" id="ARBA00023239"/>
    </source>
</evidence>
<comment type="catalytic activity">
    <reaction evidence="7">
        <text>(2S)-4-acetamido-2-aminobutanoate = L-ectoine + H2O</text>
        <dbReference type="Rhea" id="RHEA:17281"/>
        <dbReference type="ChEBI" id="CHEBI:15377"/>
        <dbReference type="ChEBI" id="CHEBI:58515"/>
        <dbReference type="ChEBI" id="CHEBI:58929"/>
        <dbReference type="EC" id="4.2.1.108"/>
    </reaction>
</comment>
<dbReference type="UniPathway" id="UPA00067">
    <property type="reaction ID" value="UER00123"/>
</dbReference>
<dbReference type="EC" id="4.2.1.108" evidence="3"/>